<evidence type="ECO:0008006" key="4">
    <source>
        <dbReference type="Google" id="ProtNLM"/>
    </source>
</evidence>
<dbReference type="EMBL" id="RAPN01000001">
    <property type="protein sequence ID" value="RKD91897.1"/>
    <property type="molecule type" value="Genomic_DNA"/>
</dbReference>
<sequence length="324" mass="34271">MKKQFIQLFGLALLLSSCSGKTYQALIWKEKPVAIDGHQDDWNEFLRYYDKSSKLFYELDNDDQNLYFAVSTRDESSQQKIMQKGLTLGIDLKAGKDFPIQVTFPYAEVRQKGDQQNESGSTKEKPDFKVDQGSDQASSKPSGEKGSDSKGPGRPGGKPGANQKIYVKGFLPQVADSVLDVHNPYGIAFSMELKDSTLFVEGRIPLSAFYKDAITAADTLKPVNFQILLSALEKPGSQSGGGQGDRPDGPPSGGMSGGFGGGPGGGGPGGGPGGMPPGGGGMGRSGGGPGGMGGSQKSSGNESQKSLDYAKKEISMKMRFSLEE</sequence>
<feature type="compositionally biased region" description="Polar residues" evidence="1">
    <location>
        <begin position="296"/>
        <end position="306"/>
    </location>
</feature>
<dbReference type="PROSITE" id="PS51257">
    <property type="entry name" value="PROKAR_LIPOPROTEIN"/>
    <property type="match status" value="1"/>
</dbReference>
<evidence type="ECO:0000256" key="1">
    <source>
        <dbReference type="SAM" id="MobiDB-lite"/>
    </source>
</evidence>
<reference evidence="2 3" key="1">
    <citation type="submission" date="2018-09" db="EMBL/GenBank/DDBJ databases">
        <title>Genomic Encyclopedia of Archaeal and Bacterial Type Strains, Phase II (KMG-II): from individual species to whole genera.</title>
        <authorList>
            <person name="Goeker M."/>
        </authorList>
    </citation>
    <scope>NUCLEOTIDE SEQUENCE [LARGE SCALE GENOMIC DNA]</scope>
    <source>
        <strain evidence="2 3">DSM 27148</strain>
    </source>
</reference>
<dbReference type="Proteomes" id="UP000283387">
    <property type="component" value="Unassembled WGS sequence"/>
</dbReference>
<protein>
    <recommendedName>
        <fullName evidence="4">Lipoprotein</fullName>
    </recommendedName>
</protein>
<feature type="compositionally biased region" description="Basic and acidic residues" evidence="1">
    <location>
        <begin position="308"/>
        <end position="324"/>
    </location>
</feature>
<gene>
    <name evidence="2" type="ORF">BC643_2266</name>
</gene>
<feature type="region of interest" description="Disordered" evidence="1">
    <location>
        <begin position="109"/>
        <end position="163"/>
    </location>
</feature>
<keyword evidence="3" id="KW-1185">Reference proteome</keyword>
<feature type="compositionally biased region" description="Gly residues" evidence="1">
    <location>
        <begin position="251"/>
        <end position="294"/>
    </location>
</feature>
<feature type="region of interest" description="Disordered" evidence="1">
    <location>
        <begin position="234"/>
        <end position="324"/>
    </location>
</feature>
<organism evidence="2 3">
    <name type="scientific">Mangrovibacterium diazotrophicum</name>
    <dbReference type="NCBI Taxonomy" id="1261403"/>
    <lineage>
        <taxon>Bacteria</taxon>
        <taxon>Pseudomonadati</taxon>
        <taxon>Bacteroidota</taxon>
        <taxon>Bacteroidia</taxon>
        <taxon>Marinilabiliales</taxon>
        <taxon>Prolixibacteraceae</taxon>
        <taxon>Mangrovibacterium</taxon>
    </lineage>
</organism>
<feature type="compositionally biased region" description="Basic and acidic residues" evidence="1">
    <location>
        <begin position="109"/>
        <end position="132"/>
    </location>
</feature>
<dbReference type="RefSeq" id="WP_211338038.1">
    <property type="nucleotide sequence ID" value="NZ_RAPN01000001.1"/>
</dbReference>
<name>A0A419W8U4_9BACT</name>
<evidence type="ECO:0000313" key="3">
    <source>
        <dbReference type="Proteomes" id="UP000283387"/>
    </source>
</evidence>
<evidence type="ECO:0000313" key="2">
    <source>
        <dbReference type="EMBL" id="RKD91897.1"/>
    </source>
</evidence>
<comment type="caution">
    <text evidence="2">The sequence shown here is derived from an EMBL/GenBank/DDBJ whole genome shotgun (WGS) entry which is preliminary data.</text>
</comment>
<proteinExistence type="predicted"/>
<dbReference type="AlphaFoldDB" id="A0A419W8U4"/>
<accession>A0A419W8U4</accession>